<feature type="compositionally biased region" description="Polar residues" evidence="1">
    <location>
        <begin position="10"/>
        <end position="25"/>
    </location>
</feature>
<accession>A0A3L6DDF0</accession>
<evidence type="ECO:0000313" key="3">
    <source>
        <dbReference type="Proteomes" id="UP000251960"/>
    </source>
</evidence>
<evidence type="ECO:0000313" key="2">
    <source>
        <dbReference type="EMBL" id="PWZ06640.1"/>
    </source>
</evidence>
<name>A0A3L6DDF0_MAIZE</name>
<feature type="region of interest" description="Disordered" evidence="1">
    <location>
        <begin position="1"/>
        <end position="45"/>
    </location>
</feature>
<protein>
    <submittedName>
        <fullName evidence="2">Uncharacterized protein</fullName>
    </submittedName>
</protein>
<dbReference type="AlphaFoldDB" id="A0A3L6DDF0"/>
<dbReference type="Proteomes" id="UP000251960">
    <property type="component" value="Chromosome 9"/>
</dbReference>
<reference evidence="2 3" key="1">
    <citation type="journal article" date="2018" name="Nat. Genet.">
        <title>Extensive intraspecific gene order and gene structural variations between Mo17 and other maize genomes.</title>
        <authorList>
            <person name="Sun S."/>
            <person name="Zhou Y."/>
            <person name="Chen J."/>
            <person name="Shi J."/>
            <person name="Zhao H."/>
            <person name="Zhao H."/>
            <person name="Song W."/>
            <person name="Zhang M."/>
            <person name="Cui Y."/>
            <person name="Dong X."/>
            <person name="Liu H."/>
            <person name="Ma X."/>
            <person name="Jiao Y."/>
            <person name="Wang B."/>
            <person name="Wei X."/>
            <person name="Stein J.C."/>
            <person name="Glaubitz J.C."/>
            <person name="Lu F."/>
            <person name="Yu G."/>
            <person name="Liang C."/>
            <person name="Fengler K."/>
            <person name="Li B."/>
            <person name="Rafalski A."/>
            <person name="Schnable P.S."/>
            <person name="Ware D.H."/>
            <person name="Buckler E.S."/>
            <person name="Lai J."/>
        </authorList>
    </citation>
    <scope>NUCLEOTIDE SEQUENCE [LARGE SCALE GENOMIC DNA]</scope>
    <source>
        <strain evidence="3">cv. Missouri 17</strain>
        <tissue evidence="2">Seedling</tissue>
    </source>
</reference>
<comment type="caution">
    <text evidence="2">The sequence shown here is derived from an EMBL/GenBank/DDBJ whole genome shotgun (WGS) entry which is preliminary data.</text>
</comment>
<dbReference type="EMBL" id="NCVQ01000010">
    <property type="protein sequence ID" value="PWZ06640.1"/>
    <property type="molecule type" value="Genomic_DNA"/>
</dbReference>
<gene>
    <name evidence="2" type="ORF">Zm00014a_027210</name>
</gene>
<proteinExistence type="predicted"/>
<organism evidence="2 3">
    <name type="scientific">Zea mays</name>
    <name type="common">Maize</name>
    <dbReference type="NCBI Taxonomy" id="4577"/>
    <lineage>
        <taxon>Eukaryota</taxon>
        <taxon>Viridiplantae</taxon>
        <taxon>Streptophyta</taxon>
        <taxon>Embryophyta</taxon>
        <taxon>Tracheophyta</taxon>
        <taxon>Spermatophyta</taxon>
        <taxon>Magnoliopsida</taxon>
        <taxon>Liliopsida</taxon>
        <taxon>Poales</taxon>
        <taxon>Poaceae</taxon>
        <taxon>PACMAD clade</taxon>
        <taxon>Panicoideae</taxon>
        <taxon>Andropogonodae</taxon>
        <taxon>Andropogoneae</taxon>
        <taxon>Tripsacinae</taxon>
        <taxon>Zea</taxon>
    </lineage>
</organism>
<evidence type="ECO:0000256" key="1">
    <source>
        <dbReference type="SAM" id="MobiDB-lite"/>
    </source>
</evidence>
<sequence>MKPCARRGRLQSSSAEQLAQPSSPYTPELAQPTEALSSSHGASSLPLPCSPVLLAELPYVLSSLLRLSFPQAPPAAQSSCFFLLLAFFLCHAPCPSPSSSCRMRSCSFCPAAPDLARP</sequence>